<dbReference type="PIRSF" id="PIRSF032025">
    <property type="entry name" value="UCP032025"/>
    <property type="match status" value="1"/>
</dbReference>
<dbReference type="EMBL" id="FNEJ01000024">
    <property type="protein sequence ID" value="SDJ28791.1"/>
    <property type="molecule type" value="Genomic_DNA"/>
</dbReference>
<dbReference type="Pfam" id="PF07370">
    <property type="entry name" value="DUF1489"/>
    <property type="match status" value="1"/>
</dbReference>
<protein>
    <recommendedName>
        <fullName evidence="3">DUF1489 domain-containing protein</fullName>
    </recommendedName>
</protein>
<dbReference type="InterPro" id="IPR008320">
    <property type="entry name" value="UCP032025"/>
</dbReference>
<evidence type="ECO:0000313" key="2">
    <source>
        <dbReference type="Proteomes" id="UP000199093"/>
    </source>
</evidence>
<gene>
    <name evidence="1" type="ORF">SAMN04487993_102479</name>
</gene>
<dbReference type="STRING" id="555512.SAMN04487993_102479"/>
<evidence type="ECO:0000313" key="1">
    <source>
        <dbReference type="EMBL" id="SDJ28791.1"/>
    </source>
</evidence>
<proteinExistence type="predicted"/>
<reference evidence="1 2" key="1">
    <citation type="submission" date="2016-10" db="EMBL/GenBank/DDBJ databases">
        <authorList>
            <person name="de Groot N.N."/>
        </authorList>
    </citation>
    <scope>NUCLEOTIDE SEQUENCE [LARGE SCALE GENOMIC DNA]</scope>
    <source>
        <strain evidence="1 2">DSM 26424</strain>
    </source>
</reference>
<dbReference type="RefSeq" id="WP_089850876.1">
    <property type="nucleotide sequence ID" value="NZ_FNEJ01000024.1"/>
</dbReference>
<accession>A0A1G8SHW9</accession>
<keyword evidence="2" id="KW-1185">Reference proteome</keyword>
<evidence type="ECO:0008006" key="3">
    <source>
        <dbReference type="Google" id="ProtNLM"/>
    </source>
</evidence>
<dbReference type="AlphaFoldDB" id="A0A1G8SHW9"/>
<organism evidence="1 2">
    <name type="scientific">Salipiger marinus</name>
    <dbReference type="NCBI Taxonomy" id="555512"/>
    <lineage>
        <taxon>Bacteria</taxon>
        <taxon>Pseudomonadati</taxon>
        <taxon>Pseudomonadota</taxon>
        <taxon>Alphaproteobacteria</taxon>
        <taxon>Rhodobacterales</taxon>
        <taxon>Roseobacteraceae</taxon>
        <taxon>Salipiger</taxon>
    </lineage>
</organism>
<name>A0A1G8SHW9_9RHOB</name>
<dbReference type="OrthoDB" id="9798292at2"/>
<sequence>MTKTVHLIKLSVGTDSVEDLAAWQASQAAQGRDGCPRHVTRMWPKREAEVLAGGSIFWVIKGLVQCRQPIVGLNRVTGEDGTNRCALVLEPGLIRVTATPKRPFQGWRYLDPADAPRDLPKNRAHEDALPPELAGALAEIGVI</sequence>
<dbReference type="Proteomes" id="UP000199093">
    <property type="component" value="Unassembled WGS sequence"/>
</dbReference>